<gene>
    <name evidence="1" type="ordered locus">DGo_CA0594</name>
</gene>
<dbReference type="AlphaFoldDB" id="H8GWQ1"/>
<proteinExistence type="predicted"/>
<evidence type="ECO:0000313" key="2">
    <source>
        <dbReference type="Proteomes" id="UP000007575"/>
    </source>
</evidence>
<dbReference type="HOGENOM" id="CLU_3215243_0_0_0"/>
<evidence type="ECO:0000313" key="1">
    <source>
        <dbReference type="EMBL" id="AFD24521.1"/>
    </source>
</evidence>
<dbReference type="KEGG" id="dgo:DGo_CA0594"/>
<organism evidence="1 2">
    <name type="scientific">Deinococcus gobiensis (strain DSM 21396 / JCM 16679 / CGMCC 1.7299 / I-0)</name>
    <dbReference type="NCBI Taxonomy" id="745776"/>
    <lineage>
        <taxon>Bacteria</taxon>
        <taxon>Thermotogati</taxon>
        <taxon>Deinococcota</taxon>
        <taxon>Deinococci</taxon>
        <taxon>Deinococcales</taxon>
        <taxon>Deinococcaceae</taxon>
        <taxon>Deinococcus</taxon>
    </lineage>
</organism>
<keyword evidence="2" id="KW-1185">Reference proteome</keyword>
<sequence length="44" mass="4880">MQDAEQPGAVRRRQGRLCAVILPFALGGVYTGSVENLRCDVFER</sequence>
<dbReference type="PATRIC" id="fig|745776.4.peg.605"/>
<dbReference type="Proteomes" id="UP000007575">
    <property type="component" value="Chromosome"/>
</dbReference>
<protein>
    <submittedName>
        <fullName evidence="1">Uncharacterized protein</fullName>
    </submittedName>
</protein>
<dbReference type="EMBL" id="CP002191">
    <property type="protein sequence ID" value="AFD24521.1"/>
    <property type="molecule type" value="Genomic_DNA"/>
</dbReference>
<reference evidence="1 2" key="1">
    <citation type="journal article" date="2012" name="PLoS ONE">
        <title>Genome sequence and transcriptome analysis of the radioresistant bacterium Deinococcus gobiensis: insights into the extreme environmental adaptations.</title>
        <authorList>
            <person name="Yuan M."/>
            <person name="Chen M."/>
            <person name="Zhang W."/>
            <person name="Lu W."/>
            <person name="Wang J."/>
            <person name="Yang M."/>
            <person name="Zhao P."/>
            <person name="Tang R."/>
            <person name="Li X."/>
            <person name="Hao Y."/>
            <person name="Zhou Z."/>
            <person name="Zhan Y."/>
            <person name="Yu H."/>
            <person name="Teng C."/>
            <person name="Yan Y."/>
            <person name="Ping S."/>
            <person name="Wang Y."/>
            <person name="Lin M."/>
        </authorList>
    </citation>
    <scope>NUCLEOTIDE SEQUENCE [LARGE SCALE GENOMIC DNA]</scope>
    <source>
        <strain evidence="1 2">I-0</strain>
    </source>
</reference>
<accession>H8GWQ1</accession>
<dbReference type="RefSeq" id="WP_014684004.1">
    <property type="nucleotide sequence ID" value="NC_017790.1"/>
</dbReference>
<name>H8GWQ1_DEIGI</name>